<name>A0AB34T9E6_9BIFI</name>
<protein>
    <recommendedName>
        <fullName evidence="4">DUF2207 domain-containing protein</fullName>
    </recommendedName>
</protein>
<evidence type="ECO:0008006" key="4">
    <source>
        <dbReference type="Google" id="ProtNLM"/>
    </source>
</evidence>
<keyword evidence="1" id="KW-1133">Transmembrane helix</keyword>
<dbReference type="AlphaFoldDB" id="A0AB34T9E6"/>
<reference evidence="2 3" key="1">
    <citation type="journal article" date="2015" name="Int J Genomics">
        <title>Comparative Genomics Revealed Genetic Diversity and Species/Strain-Level Differences in Carbohydrate Metabolism of Three Probiotic Bifidobacterial Species.</title>
        <authorList>
            <person name="Odamaki T."/>
            <person name="Horigome A."/>
            <person name="Sugahara H."/>
            <person name="Hashikura N."/>
            <person name="Minami J."/>
            <person name="Xiao J.Z."/>
            <person name="Abe F."/>
        </authorList>
    </citation>
    <scope>NUCLEOTIDE SEQUENCE [LARGE SCALE GENOMIC DNA]</scope>
    <source>
        <strain evidence="2 3">MCC 0483</strain>
    </source>
</reference>
<gene>
    <name evidence="2" type="ORF">BAAM0483_05305</name>
</gene>
<dbReference type="Proteomes" id="UP000037239">
    <property type="component" value="Unassembled WGS sequence"/>
</dbReference>
<evidence type="ECO:0000313" key="3">
    <source>
        <dbReference type="Proteomes" id="UP000037239"/>
    </source>
</evidence>
<evidence type="ECO:0000313" key="2">
    <source>
        <dbReference type="EMBL" id="KOA49563.1"/>
    </source>
</evidence>
<proteinExistence type="predicted"/>
<evidence type="ECO:0000256" key="1">
    <source>
        <dbReference type="SAM" id="Phobius"/>
    </source>
</evidence>
<keyword evidence="1" id="KW-0472">Membrane</keyword>
<accession>A0AB34T9E6</accession>
<dbReference type="EMBL" id="AWFK01000008">
    <property type="protein sequence ID" value="KOA49563.1"/>
    <property type="molecule type" value="Genomic_DNA"/>
</dbReference>
<feature type="transmembrane region" description="Helical" evidence="1">
    <location>
        <begin position="197"/>
        <end position="215"/>
    </location>
</feature>
<comment type="caution">
    <text evidence="2">The sequence shown here is derived from an EMBL/GenBank/DDBJ whole genome shotgun (WGS) entry which is preliminary data.</text>
</comment>
<sequence length="220" mass="24934">MEALFEVADLDRLFCFEKDHVRLVLDDTGLAVFILPEPVGRRKQRLADETIGLLSDWRKGSGTKRLPSLLMNVSRMSVADCGWVDVRGRVNGGIVDLLFRQTRHLATGFTQHKVGFGDWRDFLLQRARMSCYRTSPLVDWSDVRWDEIAAQLEAYDAYMDACYLNSDRMARMSGMLLAALFSMTGIVSLALTWKWNMVAVGIAILVIALLFLLSIPRKTL</sequence>
<organism evidence="2 3">
    <name type="scientific">Bifidobacterium animalis subsp. animalis MCC 0483</name>
    <dbReference type="NCBI Taxonomy" id="1365955"/>
    <lineage>
        <taxon>Bacteria</taxon>
        <taxon>Bacillati</taxon>
        <taxon>Actinomycetota</taxon>
        <taxon>Actinomycetes</taxon>
        <taxon>Bifidobacteriales</taxon>
        <taxon>Bifidobacteriaceae</taxon>
        <taxon>Bifidobacterium</taxon>
    </lineage>
</organism>
<keyword evidence="1" id="KW-0812">Transmembrane</keyword>
<feature type="transmembrane region" description="Helical" evidence="1">
    <location>
        <begin position="174"/>
        <end position="191"/>
    </location>
</feature>